<keyword evidence="2" id="KW-0963">Cytoplasm</keyword>
<dbReference type="GO" id="GO:0030488">
    <property type="term" value="P:tRNA methylation"/>
    <property type="evidence" value="ECO:0007669"/>
    <property type="project" value="TreeGrafter"/>
</dbReference>
<dbReference type="InterPro" id="IPR000241">
    <property type="entry name" value="RlmKL-like_Mtase"/>
</dbReference>
<keyword evidence="5" id="KW-0819">tRNA processing</keyword>
<gene>
    <name evidence="7" type="primary">prmC_44</name>
    <name evidence="7" type="ORF">SDC9_135221</name>
</gene>
<keyword evidence="4 7" id="KW-0808">Transferase</keyword>
<dbReference type="GO" id="GO:0005737">
    <property type="term" value="C:cytoplasm"/>
    <property type="evidence" value="ECO:0007669"/>
    <property type="project" value="UniProtKB-SubCell"/>
</dbReference>
<dbReference type="InterPro" id="IPR029063">
    <property type="entry name" value="SAM-dependent_MTases_sf"/>
</dbReference>
<sequence>MELLLVPPEGFGAILQKEAATKGFQTTLQPDGLHLTSDRIQALQELRCAQEILLPVAVAMPLDAAQIAARCTAALTRPYRIELRNYEGDRAVFIREVSAALGGGDNPSRYADELRIVCKGSSCDVVIRPKDVPDTRFAYRKRALPASIHPVLAACLARYALSFISSARPRTLDPFCGSGTLLLELERVVSTALIGVDVSERALDAARENATAAHSAARFVHKDILKFEPRDPFDLVLSNLPFGNRVGTHSANEPLYRDFVRTLPKLLAPGGVAVLYTMEHKLLTACIRNESALGVVAELTTEAGGLNPRVTVVKRK</sequence>
<evidence type="ECO:0000256" key="4">
    <source>
        <dbReference type="ARBA" id="ARBA00022679"/>
    </source>
</evidence>
<reference evidence="7" key="1">
    <citation type="submission" date="2019-08" db="EMBL/GenBank/DDBJ databases">
        <authorList>
            <person name="Kucharzyk K."/>
            <person name="Murdoch R.W."/>
            <person name="Higgins S."/>
            <person name="Loffler F."/>
        </authorList>
    </citation>
    <scope>NUCLEOTIDE SEQUENCE</scope>
</reference>
<evidence type="ECO:0000256" key="1">
    <source>
        <dbReference type="ARBA" id="ARBA00004496"/>
    </source>
</evidence>
<evidence type="ECO:0000313" key="7">
    <source>
        <dbReference type="EMBL" id="MPM88120.1"/>
    </source>
</evidence>
<evidence type="ECO:0000256" key="3">
    <source>
        <dbReference type="ARBA" id="ARBA00022603"/>
    </source>
</evidence>
<dbReference type="Pfam" id="PF01170">
    <property type="entry name" value="UPF0020"/>
    <property type="match status" value="1"/>
</dbReference>
<organism evidence="7">
    <name type="scientific">bioreactor metagenome</name>
    <dbReference type="NCBI Taxonomy" id="1076179"/>
    <lineage>
        <taxon>unclassified sequences</taxon>
        <taxon>metagenomes</taxon>
        <taxon>ecological metagenomes</taxon>
    </lineage>
</organism>
<evidence type="ECO:0000256" key="2">
    <source>
        <dbReference type="ARBA" id="ARBA00022490"/>
    </source>
</evidence>
<dbReference type="Gene3D" id="3.40.50.150">
    <property type="entry name" value="Vaccinia Virus protein VP39"/>
    <property type="match status" value="1"/>
</dbReference>
<comment type="subcellular location">
    <subcellularLocation>
        <location evidence="1">Cytoplasm</location>
    </subcellularLocation>
</comment>
<keyword evidence="3 7" id="KW-0489">Methyltransferase</keyword>
<dbReference type="GO" id="GO:0016423">
    <property type="term" value="F:tRNA (guanine) methyltransferase activity"/>
    <property type="evidence" value="ECO:0007669"/>
    <property type="project" value="TreeGrafter"/>
</dbReference>
<feature type="domain" description="Ribosomal RNA large subunit methyltransferase K/L-like methyltransferase" evidence="6">
    <location>
        <begin position="139"/>
        <end position="292"/>
    </location>
</feature>
<dbReference type="PANTHER" id="PTHR14911:SF13">
    <property type="entry name" value="TRNA (GUANINE(6)-N2)-METHYLTRANSFERASE THUMP3"/>
    <property type="match status" value="1"/>
</dbReference>
<dbReference type="PANTHER" id="PTHR14911">
    <property type="entry name" value="THUMP DOMAIN-CONTAINING"/>
    <property type="match status" value="1"/>
</dbReference>
<dbReference type="EC" id="2.1.1.297" evidence="7"/>
<dbReference type="CDD" id="cd02440">
    <property type="entry name" value="AdoMet_MTases"/>
    <property type="match status" value="1"/>
</dbReference>
<name>A0A645DF60_9ZZZZ</name>
<evidence type="ECO:0000259" key="6">
    <source>
        <dbReference type="Pfam" id="PF01170"/>
    </source>
</evidence>
<protein>
    <submittedName>
        <fullName evidence="7">Release factor glutamine methyltransferase</fullName>
        <ecNumber evidence="7">2.1.1.297</ecNumber>
    </submittedName>
</protein>
<dbReference type="InterPro" id="IPR053943">
    <property type="entry name" value="RlmKL-like_Mtase_CS"/>
</dbReference>
<evidence type="ECO:0000256" key="5">
    <source>
        <dbReference type="ARBA" id="ARBA00022694"/>
    </source>
</evidence>
<dbReference type="SUPFAM" id="SSF53335">
    <property type="entry name" value="S-adenosyl-L-methionine-dependent methyltransferases"/>
    <property type="match status" value="1"/>
</dbReference>
<dbReference type="GO" id="GO:0102559">
    <property type="term" value="F:peptide chain release factor N(5)-glutamine methyltransferase activity"/>
    <property type="evidence" value="ECO:0007669"/>
    <property type="project" value="UniProtKB-EC"/>
</dbReference>
<dbReference type="AlphaFoldDB" id="A0A645DF60"/>
<dbReference type="PROSITE" id="PS01261">
    <property type="entry name" value="UPF0020"/>
    <property type="match status" value="1"/>
</dbReference>
<comment type="caution">
    <text evidence="7">The sequence shown here is derived from an EMBL/GenBank/DDBJ whole genome shotgun (WGS) entry which is preliminary data.</text>
</comment>
<dbReference type="EMBL" id="VSSQ01035801">
    <property type="protein sequence ID" value="MPM88120.1"/>
    <property type="molecule type" value="Genomic_DNA"/>
</dbReference>
<proteinExistence type="predicted"/>
<accession>A0A645DF60</accession>